<dbReference type="EnsemblMetazoa" id="GPPI047300-RA">
    <property type="protein sequence ID" value="GPPI047300-PA"/>
    <property type="gene ID" value="GPPI047300"/>
</dbReference>
<accession>A0A1B0C2D7</accession>
<feature type="compositionally biased region" description="Polar residues" evidence="1">
    <location>
        <begin position="18"/>
        <end position="28"/>
    </location>
</feature>
<organism evidence="2 3">
    <name type="scientific">Glossina palpalis gambiensis</name>
    <dbReference type="NCBI Taxonomy" id="67801"/>
    <lineage>
        <taxon>Eukaryota</taxon>
        <taxon>Metazoa</taxon>
        <taxon>Ecdysozoa</taxon>
        <taxon>Arthropoda</taxon>
        <taxon>Hexapoda</taxon>
        <taxon>Insecta</taxon>
        <taxon>Pterygota</taxon>
        <taxon>Neoptera</taxon>
        <taxon>Endopterygota</taxon>
        <taxon>Diptera</taxon>
        <taxon>Brachycera</taxon>
        <taxon>Muscomorpha</taxon>
        <taxon>Hippoboscoidea</taxon>
        <taxon>Glossinidae</taxon>
        <taxon>Glossina</taxon>
    </lineage>
</organism>
<proteinExistence type="predicted"/>
<evidence type="ECO:0000313" key="3">
    <source>
        <dbReference type="Proteomes" id="UP000092460"/>
    </source>
</evidence>
<sequence>MSTAKRLVLSLRGRKNSESNTATSSTRLVSAGVSPGHELDEIAIVSGTGDSSHHFTYGGIGSDINNGPRYSTAPQIMVSTSTAFASSHVIDWQKK</sequence>
<dbReference type="AlphaFoldDB" id="A0A1B0C2D7"/>
<feature type="region of interest" description="Disordered" evidence="1">
    <location>
        <begin position="9"/>
        <end position="32"/>
    </location>
</feature>
<reference evidence="3" key="1">
    <citation type="submission" date="2015-01" db="EMBL/GenBank/DDBJ databases">
        <authorList>
            <person name="Aksoy S."/>
            <person name="Warren W."/>
            <person name="Wilson R.K."/>
        </authorList>
    </citation>
    <scope>NUCLEOTIDE SEQUENCE [LARGE SCALE GENOMIC DNA]</scope>
    <source>
        <strain evidence="3">IAEA</strain>
    </source>
</reference>
<dbReference type="EMBL" id="JXJN01024504">
    <property type="status" value="NOT_ANNOTATED_CDS"/>
    <property type="molecule type" value="Genomic_DNA"/>
</dbReference>
<evidence type="ECO:0000313" key="2">
    <source>
        <dbReference type="EnsemblMetazoa" id="GPPI047300-PA"/>
    </source>
</evidence>
<dbReference type="VEuPathDB" id="VectorBase:GPPI047300"/>
<protein>
    <submittedName>
        <fullName evidence="2">Uncharacterized protein</fullName>
    </submittedName>
</protein>
<evidence type="ECO:0000256" key="1">
    <source>
        <dbReference type="SAM" id="MobiDB-lite"/>
    </source>
</evidence>
<reference evidence="2" key="2">
    <citation type="submission" date="2020-05" db="UniProtKB">
        <authorList>
            <consortium name="EnsemblMetazoa"/>
        </authorList>
    </citation>
    <scope>IDENTIFICATION</scope>
    <source>
        <strain evidence="2">IAEA</strain>
    </source>
</reference>
<name>A0A1B0C2D7_9MUSC</name>
<keyword evidence="3" id="KW-1185">Reference proteome</keyword>
<dbReference type="Proteomes" id="UP000092460">
    <property type="component" value="Unassembled WGS sequence"/>
</dbReference>